<dbReference type="SFLD" id="SFLDS00001">
    <property type="entry name" value="Enolase"/>
    <property type="match status" value="1"/>
</dbReference>
<dbReference type="SFLD" id="SFLDG00180">
    <property type="entry name" value="muconate_cycloisomerase"/>
    <property type="match status" value="1"/>
</dbReference>
<dbReference type="InterPro" id="IPR013342">
    <property type="entry name" value="Mandelate_racemase_C"/>
</dbReference>
<protein>
    <submittedName>
        <fullName evidence="3">O-succinylbenzoate synthase</fullName>
    </submittedName>
</protein>
<sequence length="350" mass="39671">MQATWCKYELFFRFTAITSRERMNRKDTYYIKISDQADPAVYGIGEAGLFRGLSCDDRPGYEEMLDTVCRAIDTYLENPDLLADWPSIRFAVETAALDLRNNGHRILYPSAWTEGREPITINGLVWMGDRETMRERIARKLADRCGCVKVKIGGIEFDEEIDLLRYIRSQAPEITLRLDANGAFTPQEADEKLRRLTEFDIHSIEQPVRAGQWQEMQRLCRTSPIPIALDEELIGLNDSEEKRRMLETIRPQYIVLKPTLCGGIGGSEEWIRLAGTIGAGWWITSALESDIGLNAIAQWTATLGSDMPQGLGTGQLYDNNIPSPLSVSGDRLSYNPAGKWEIPQLAWKQF</sequence>
<dbReference type="Proteomes" id="UP000244905">
    <property type="component" value="Unassembled WGS sequence"/>
</dbReference>
<dbReference type="PANTHER" id="PTHR48073">
    <property type="entry name" value="O-SUCCINYLBENZOATE SYNTHASE-RELATED"/>
    <property type="match status" value="1"/>
</dbReference>
<dbReference type="AlphaFoldDB" id="A0A2V1IQD7"/>
<gene>
    <name evidence="3" type="ORF">C5O23_03160</name>
</gene>
<dbReference type="GO" id="GO:0046872">
    <property type="term" value="F:metal ion binding"/>
    <property type="evidence" value="ECO:0007669"/>
    <property type="project" value="UniProtKB-KW"/>
</dbReference>
<dbReference type="Gene3D" id="3.30.390.10">
    <property type="entry name" value="Enolase-like, N-terminal domain"/>
    <property type="match status" value="1"/>
</dbReference>
<comment type="caution">
    <text evidence="3">The sequence shown here is derived from an EMBL/GenBank/DDBJ whole genome shotgun (WGS) entry which is preliminary data.</text>
</comment>
<evidence type="ECO:0000313" key="3">
    <source>
        <dbReference type="EMBL" id="PWB03401.1"/>
    </source>
</evidence>
<proteinExistence type="predicted"/>
<keyword evidence="1" id="KW-0479">Metal-binding</keyword>
<reference evidence="4" key="1">
    <citation type="submission" date="2018-02" db="EMBL/GenBank/DDBJ databases">
        <authorList>
            <person name="Clavel T."/>
            <person name="Strowig T."/>
        </authorList>
    </citation>
    <scope>NUCLEOTIDE SEQUENCE [LARGE SCALE GENOMIC DNA]</scope>
    <source>
        <strain evidence="4">DSM 103720</strain>
    </source>
</reference>
<name>A0A2V1IQD7_9BACT</name>
<dbReference type="GeneID" id="82525349"/>
<dbReference type="SUPFAM" id="SSF51604">
    <property type="entry name" value="Enolase C-terminal domain-like"/>
    <property type="match status" value="1"/>
</dbReference>
<feature type="domain" description="Mandelate racemase/muconate lactonizing enzyme C-terminal" evidence="2">
    <location>
        <begin position="130"/>
        <end position="226"/>
    </location>
</feature>
<dbReference type="Pfam" id="PF13378">
    <property type="entry name" value="MR_MLE_C"/>
    <property type="match status" value="1"/>
</dbReference>
<dbReference type="CDD" id="cd03320">
    <property type="entry name" value="OSBS"/>
    <property type="match status" value="1"/>
</dbReference>
<dbReference type="PANTHER" id="PTHR48073:SF2">
    <property type="entry name" value="O-SUCCINYLBENZOATE SYNTHASE"/>
    <property type="match status" value="1"/>
</dbReference>
<dbReference type="SUPFAM" id="SSF54826">
    <property type="entry name" value="Enolase N-terminal domain-like"/>
    <property type="match status" value="1"/>
</dbReference>
<dbReference type="InterPro" id="IPR018110">
    <property type="entry name" value="Mandel_Rmase/mucon_lact_enz_CS"/>
</dbReference>
<organism evidence="3 4">
    <name type="scientific">Duncaniella muris</name>
    <dbReference type="NCBI Taxonomy" id="2094150"/>
    <lineage>
        <taxon>Bacteria</taxon>
        <taxon>Pseudomonadati</taxon>
        <taxon>Bacteroidota</taxon>
        <taxon>Bacteroidia</taxon>
        <taxon>Bacteroidales</taxon>
        <taxon>Muribaculaceae</taxon>
        <taxon>Duncaniella</taxon>
    </lineage>
</organism>
<dbReference type="SMART" id="SM00922">
    <property type="entry name" value="MR_MLE"/>
    <property type="match status" value="1"/>
</dbReference>
<dbReference type="Gene3D" id="3.20.20.120">
    <property type="entry name" value="Enolase-like C-terminal domain"/>
    <property type="match status" value="1"/>
</dbReference>
<dbReference type="SFLD" id="SFLDF00009">
    <property type="entry name" value="o-succinylbenzoate_synthase"/>
    <property type="match status" value="1"/>
</dbReference>
<evidence type="ECO:0000256" key="1">
    <source>
        <dbReference type="ARBA" id="ARBA00022723"/>
    </source>
</evidence>
<dbReference type="InterPro" id="IPR029017">
    <property type="entry name" value="Enolase-like_N"/>
</dbReference>
<dbReference type="PROSITE" id="PS00909">
    <property type="entry name" value="MR_MLE_2"/>
    <property type="match status" value="1"/>
</dbReference>
<keyword evidence="4" id="KW-1185">Reference proteome</keyword>
<dbReference type="GO" id="GO:0016854">
    <property type="term" value="F:racemase and epimerase activity"/>
    <property type="evidence" value="ECO:0007669"/>
    <property type="project" value="UniProtKB-ARBA"/>
</dbReference>
<evidence type="ECO:0000259" key="2">
    <source>
        <dbReference type="SMART" id="SM00922"/>
    </source>
</evidence>
<evidence type="ECO:0000313" key="4">
    <source>
        <dbReference type="Proteomes" id="UP000244905"/>
    </source>
</evidence>
<accession>A0A2V1IQD7</accession>
<dbReference type="InterPro" id="IPR029065">
    <property type="entry name" value="Enolase_C-like"/>
</dbReference>
<dbReference type="GO" id="GO:0009063">
    <property type="term" value="P:amino acid catabolic process"/>
    <property type="evidence" value="ECO:0007669"/>
    <property type="project" value="InterPro"/>
</dbReference>
<dbReference type="RefSeq" id="WP_107031511.1">
    <property type="nucleotide sequence ID" value="NZ_PUEC01000005.1"/>
</dbReference>
<dbReference type="EMBL" id="PUEC01000005">
    <property type="protein sequence ID" value="PWB03401.1"/>
    <property type="molecule type" value="Genomic_DNA"/>
</dbReference>
<dbReference type="InterPro" id="IPR036849">
    <property type="entry name" value="Enolase-like_C_sf"/>
</dbReference>